<feature type="non-terminal residue" evidence="1">
    <location>
        <position position="69"/>
    </location>
</feature>
<sequence>FGEVYYYVLLKISQDVMHPVAMVSIYSEPDPWLLIESSYTLYSCVYRGNDNLLVIPVKHITAVVGMVPH</sequence>
<dbReference type="AlphaFoldDB" id="A0A165QM59"/>
<keyword evidence="2" id="KW-1185">Reference proteome</keyword>
<dbReference type="STRING" id="1314782.A0A165QM59"/>
<dbReference type="InParanoid" id="A0A165QM59"/>
<proteinExistence type="predicted"/>
<evidence type="ECO:0000313" key="1">
    <source>
        <dbReference type="EMBL" id="KZT22610.1"/>
    </source>
</evidence>
<organism evidence="1 2">
    <name type="scientific">Neolentinus lepideus HHB14362 ss-1</name>
    <dbReference type="NCBI Taxonomy" id="1314782"/>
    <lineage>
        <taxon>Eukaryota</taxon>
        <taxon>Fungi</taxon>
        <taxon>Dikarya</taxon>
        <taxon>Basidiomycota</taxon>
        <taxon>Agaricomycotina</taxon>
        <taxon>Agaricomycetes</taxon>
        <taxon>Gloeophyllales</taxon>
        <taxon>Gloeophyllaceae</taxon>
        <taxon>Neolentinus</taxon>
    </lineage>
</organism>
<evidence type="ECO:0000313" key="2">
    <source>
        <dbReference type="Proteomes" id="UP000076761"/>
    </source>
</evidence>
<reference evidence="1 2" key="1">
    <citation type="journal article" date="2016" name="Mol. Biol. Evol.">
        <title>Comparative Genomics of Early-Diverging Mushroom-Forming Fungi Provides Insights into the Origins of Lignocellulose Decay Capabilities.</title>
        <authorList>
            <person name="Nagy L.G."/>
            <person name="Riley R."/>
            <person name="Tritt A."/>
            <person name="Adam C."/>
            <person name="Daum C."/>
            <person name="Floudas D."/>
            <person name="Sun H."/>
            <person name="Yadav J.S."/>
            <person name="Pangilinan J."/>
            <person name="Larsson K.H."/>
            <person name="Matsuura K."/>
            <person name="Barry K."/>
            <person name="Labutti K."/>
            <person name="Kuo R."/>
            <person name="Ohm R.A."/>
            <person name="Bhattacharya S.S."/>
            <person name="Shirouzu T."/>
            <person name="Yoshinaga Y."/>
            <person name="Martin F.M."/>
            <person name="Grigoriev I.V."/>
            <person name="Hibbett D.S."/>
        </authorList>
    </citation>
    <scope>NUCLEOTIDE SEQUENCE [LARGE SCALE GENOMIC DNA]</scope>
    <source>
        <strain evidence="1 2">HHB14362 ss-1</strain>
    </source>
</reference>
<dbReference type="Proteomes" id="UP000076761">
    <property type="component" value="Unassembled WGS sequence"/>
</dbReference>
<dbReference type="OrthoDB" id="2669721at2759"/>
<accession>A0A165QM59</accession>
<gene>
    <name evidence="1" type="ORF">NEOLEDRAFT_1050715</name>
</gene>
<name>A0A165QM59_9AGAM</name>
<feature type="non-terminal residue" evidence="1">
    <location>
        <position position="1"/>
    </location>
</feature>
<dbReference type="EMBL" id="KV425593">
    <property type="protein sequence ID" value="KZT22610.1"/>
    <property type="molecule type" value="Genomic_DNA"/>
</dbReference>
<protein>
    <submittedName>
        <fullName evidence="1">Uncharacterized protein</fullName>
    </submittedName>
</protein>